<dbReference type="SUPFAM" id="SSF51905">
    <property type="entry name" value="FAD/NAD(P)-binding domain"/>
    <property type="match status" value="2"/>
</dbReference>
<organism evidence="2 3">
    <name type="scientific">Phytohabitans aurantiacus</name>
    <dbReference type="NCBI Taxonomy" id="3016789"/>
    <lineage>
        <taxon>Bacteria</taxon>
        <taxon>Bacillati</taxon>
        <taxon>Actinomycetota</taxon>
        <taxon>Actinomycetes</taxon>
        <taxon>Micromonosporales</taxon>
        <taxon>Micromonosporaceae</taxon>
    </lineage>
</organism>
<dbReference type="PANTHER" id="PTHR43539">
    <property type="entry name" value="FLAVIN-BINDING MONOOXYGENASE-LIKE PROTEIN (AFU_ORTHOLOGUE AFUA_4G09220)"/>
    <property type="match status" value="1"/>
</dbReference>
<proteinExistence type="predicted"/>
<keyword evidence="1" id="KW-0560">Oxidoreductase</keyword>
<dbReference type="Pfam" id="PF13738">
    <property type="entry name" value="Pyr_redox_3"/>
    <property type="match status" value="1"/>
</dbReference>
<dbReference type="PRINTS" id="PR00368">
    <property type="entry name" value="FADPNR"/>
</dbReference>
<gene>
    <name evidence="2" type="primary">noxC</name>
    <name evidence="2" type="ORF">Pa4123_15820</name>
</gene>
<protein>
    <submittedName>
        <fullName evidence="2">Oxidoreductase</fullName>
    </submittedName>
</protein>
<dbReference type="PRINTS" id="PR00469">
    <property type="entry name" value="PNDRDTASEII"/>
</dbReference>
<reference evidence="2" key="1">
    <citation type="submission" date="2022-12" db="EMBL/GenBank/DDBJ databases">
        <title>New Phytohabitans aurantiacus sp. RD004123 nov., an actinomycete isolated from soil.</title>
        <authorList>
            <person name="Triningsih D.W."/>
            <person name="Harunari E."/>
            <person name="Igarashi Y."/>
        </authorList>
    </citation>
    <scope>NUCLEOTIDE SEQUENCE</scope>
    <source>
        <strain evidence="2">RD004123</strain>
    </source>
</reference>
<dbReference type="Gene3D" id="3.50.50.60">
    <property type="entry name" value="FAD/NAD(P)-binding domain"/>
    <property type="match status" value="1"/>
</dbReference>
<dbReference type="RefSeq" id="WP_281893500.1">
    <property type="nucleotide sequence ID" value="NZ_BSDI01000007.1"/>
</dbReference>
<evidence type="ECO:0000313" key="2">
    <source>
        <dbReference type="EMBL" id="GLH96308.1"/>
    </source>
</evidence>
<dbReference type="Proteomes" id="UP001144280">
    <property type="component" value="Unassembled WGS sequence"/>
</dbReference>
<dbReference type="EMBL" id="BSDI01000007">
    <property type="protein sequence ID" value="GLH96308.1"/>
    <property type="molecule type" value="Genomic_DNA"/>
</dbReference>
<sequence>MNSQYVETLIIGAGQAGLSTGYHLKRRGRQFLIVDGNQRIGDNWRQQWDTLRLYTPAKYDGLPGMPFPAARWHFPGKDEVGDYLERYALHFDLPVRTNTRVDALRPRPQGGYEATIGGATISCDNVVVATGSFGRTPNVPEFAAELAPEITQLHSSQYRRPAQLQPGPALVVGASHSGQDIAYELAPTRPTTLCGPSRGNIPFRPESRRAHLMLPVVIFVFRHVLTRRTPMGRKAMPEVRFHGGPHLRIKPSDLERRGVTRTPARVTGVVDGQPVLDDGTVLAVSNVVWCTGFRQVFDWIRLPVMDERGWPVEYRGVVDLAPGLFFCGLSFQYAFASMVFPGIGRDADYVARQIVARAGDAPASTAVADAEGVR</sequence>
<dbReference type="InterPro" id="IPR050982">
    <property type="entry name" value="Auxin_biosynth/cation_transpt"/>
</dbReference>
<keyword evidence="3" id="KW-1185">Reference proteome</keyword>
<name>A0ABQ5QNR0_9ACTN</name>
<accession>A0ABQ5QNR0</accession>
<evidence type="ECO:0000313" key="3">
    <source>
        <dbReference type="Proteomes" id="UP001144280"/>
    </source>
</evidence>
<comment type="caution">
    <text evidence="2">The sequence shown here is derived from an EMBL/GenBank/DDBJ whole genome shotgun (WGS) entry which is preliminary data.</text>
</comment>
<dbReference type="PANTHER" id="PTHR43539:SF78">
    <property type="entry name" value="FLAVIN-CONTAINING MONOOXYGENASE"/>
    <property type="match status" value="1"/>
</dbReference>
<dbReference type="InterPro" id="IPR036188">
    <property type="entry name" value="FAD/NAD-bd_sf"/>
</dbReference>
<evidence type="ECO:0000256" key="1">
    <source>
        <dbReference type="ARBA" id="ARBA00023002"/>
    </source>
</evidence>